<dbReference type="PROSITE" id="PS51186">
    <property type="entry name" value="GNAT"/>
    <property type="match status" value="1"/>
</dbReference>
<dbReference type="EMBL" id="AP023396">
    <property type="protein sequence ID" value="BCK53758.1"/>
    <property type="molecule type" value="Genomic_DNA"/>
</dbReference>
<dbReference type="SUPFAM" id="SSF55729">
    <property type="entry name" value="Acyl-CoA N-acyltransferases (Nat)"/>
    <property type="match status" value="1"/>
</dbReference>
<name>A0A7G1KF81_9NOCA</name>
<sequence>MGEGEQVTVVVGSAVEARRQMDAVCALYDEVFSVPPFVWPDGESVRHRQMLDRLVLDPTFGTAFATIAGELVGFVYGIALKPDTNWWNGFREPVADDMTREWTGRTFAVIDLAVRNDWRRKGIGRRLLGTLLSTRPEERTTLAVQPKAAGSHAFYAAIGGWQLVGRQDTPSYVSSQFDIYVADLPGAAKP</sequence>
<dbReference type="AlphaFoldDB" id="A0A7G1KF81"/>
<evidence type="ECO:0000259" key="1">
    <source>
        <dbReference type="PROSITE" id="PS51186"/>
    </source>
</evidence>
<dbReference type="Gene3D" id="3.40.630.30">
    <property type="match status" value="1"/>
</dbReference>
<dbReference type="InterPro" id="IPR000182">
    <property type="entry name" value="GNAT_dom"/>
</dbReference>
<keyword evidence="3" id="KW-1185">Reference proteome</keyword>
<feature type="domain" description="N-acetyltransferase" evidence="1">
    <location>
        <begin position="9"/>
        <end position="185"/>
    </location>
</feature>
<dbReference type="Proteomes" id="UP000516173">
    <property type="component" value="Chromosome"/>
</dbReference>
<dbReference type="RefSeq" id="WP_187687239.1">
    <property type="nucleotide sequence ID" value="NZ_AP023396.1"/>
</dbReference>
<dbReference type="GO" id="GO:0016747">
    <property type="term" value="F:acyltransferase activity, transferring groups other than amino-acyl groups"/>
    <property type="evidence" value="ECO:0007669"/>
    <property type="project" value="InterPro"/>
</dbReference>
<dbReference type="Pfam" id="PF00583">
    <property type="entry name" value="Acetyltransf_1"/>
    <property type="match status" value="1"/>
</dbReference>
<evidence type="ECO:0000313" key="3">
    <source>
        <dbReference type="Proteomes" id="UP000516173"/>
    </source>
</evidence>
<dbReference type="CDD" id="cd04301">
    <property type="entry name" value="NAT_SF"/>
    <property type="match status" value="1"/>
</dbReference>
<dbReference type="InterPro" id="IPR016181">
    <property type="entry name" value="Acyl_CoA_acyltransferase"/>
</dbReference>
<gene>
    <name evidence="2" type="ORF">NWFMUON74_15300</name>
</gene>
<dbReference type="GeneID" id="80346121"/>
<protein>
    <recommendedName>
        <fullName evidence="1">N-acetyltransferase domain-containing protein</fullName>
    </recommendedName>
</protein>
<proteinExistence type="predicted"/>
<dbReference type="KEGG" id="nwl:NWFMUON74_15300"/>
<evidence type="ECO:0000313" key="2">
    <source>
        <dbReference type="EMBL" id="BCK53758.1"/>
    </source>
</evidence>
<accession>A0A7G1KF81</accession>
<reference evidence="2 3" key="1">
    <citation type="submission" date="2020-08" db="EMBL/GenBank/DDBJ databases">
        <title>Genome Sequencing of Nocardia wallacei strain FMUON74 and assembly.</title>
        <authorList>
            <person name="Toyokawa M."/>
            <person name="Uesaka K."/>
        </authorList>
    </citation>
    <scope>NUCLEOTIDE SEQUENCE [LARGE SCALE GENOMIC DNA]</scope>
    <source>
        <strain evidence="2 3">FMUON74</strain>
    </source>
</reference>
<organism evidence="2 3">
    <name type="scientific">Nocardia wallacei</name>
    <dbReference type="NCBI Taxonomy" id="480035"/>
    <lineage>
        <taxon>Bacteria</taxon>
        <taxon>Bacillati</taxon>
        <taxon>Actinomycetota</taxon>
        <taxon>Actinomycetes</taxon>
        <taxon>Mycobacteriales</taxon>
        <taxon>Nocardiaceae</taxon>
        <taxon>Nocardia</taxon>
    </lineage>
</organism>